<gene>
    <name evidence="2" type="ORF">SAMN05216464_102247</name>
</gene>
<organism evidence="2 3">
    <name type="scientific">Mucilaginibacter pineti</name>
    <dbReference type="NCBI Taxonomy" id="1391627"/>
    <lineage>
        <taxon>Bacteria</taxon>
        <taxon>Pseudomonadati</taxon>
        <taxon>Bacteroidota</taxon>
        <taxon>Sphingobacteriia</taxon>
        <taxon>Sphingobacteriales</taxon>
        <taxon>Sphingobacteriaceae</taxon>
        <taxon>Mucilaginibacter</taxon>
    </lineage>
</organism>
<dbReference type="Pfam" id="PF19265">
    <property type="entry name" value="DUF5908"/>
    <property type="match status" value="1"/>
</dbReference>
<feature type="region of interest" description="Disordered" evidence="1">
    <location>
        <begin position="1"/>
        <end position="41"/>
    </location>
</feature>
<dbReference type="EMBL" id="FNAI01000002">
    <property type="protein sequence ID" value="SDD67444.1"/>
    <property type="molecule type" value="Genomic_DNA"/>
</dbReference>
<name>A0A1G6WNT6_9SPHI</name>
<dbReference type="AlphaFoldDB" id="A0A1G6WNT6"/>
<dbReference type="Proteomes" id="UP000199072">
    <property type="component" value="Unassembled WGS sequence"/>
</dbReference>
<feature type="compositionally biased region" description="Gly residues" evidence="1">
    <location>
        <begin position="24"/>
        <end position="37"/>
    </location>
</feature>
<proteinExistence type="predicted"/>
<dbReference type="RefSeq" id="WP_091145877.1">
    <property type="nucleotide sequence ID" value="NZ_FNAI01000002.1"/>
</dbReference>
<evidence type="ECO:0000256" key="1">
    <source>
        <dbReference type="SAM" id="MobiDB-lite"/>
    </source>
</evidence>
<protein>
    <submittedName>
        <fullName evidence="2">Uncharacterized protein</fullName>
    </submittedName>
</protein>
<evidence type="ECO:0000313" key="2">
    <source>
        <dbReference type="EMBL" id="SDD67444.1"/>
    </source>
</evidence>
<sequence length="61" mass="6483">MPVEIRELNIRVSVNQSPAEQDSRGGGGGGGQQGGGGADKDQIIAECVEQIMEIMKNKNER</sequence>
<reference evidence="2 3" key="1">
    <citation type="submission" date="2016-10" db="EMBL/GenBank/DDBJ databases">
        <authorList>
            <person name="de Groot N.N."/>
        </authorList>
    </citation>
    <scope>NUCLEOTIDE SEQUENCE [LARGE SCALE GENOMIC DNA]</scope>
    <source>
        <strain evidence="2 3">47C3B</strain>
    </source>
</reference>
<accession>A0A1G6WNT6</accession>
<keyword evidence="3" id="KW-1185">Reference proteome</keyword>
<dbReference type="STRING" id="1391627.SAMN05216464_102247"/>
<evidence type="ECO:0000313" key="3">
    <source>
        <dbReference type="Proteomes" id="UP000199072"/>
    </source>
</evidence>
<dbReference type="InterPro" id="IPR045459">
    <property type="entry name" value="DUF5908"/>
</dbReference>